<accession>A0ABD2MKY4</accession>
<dbReference type="CDD" id="cd04658">
    <property type="entry name" value="Piwi_piwi-like_Euk"/>
    <property type="match status" value="1"/>
</dbReference>
<keyword evidence="4" id="KW-0221">Differentiation</keyword>
<evidence type="ECO:0000259" key="8">
    <source>
        <dbReference type="PROSITE" id="PS50821"/>
    </source>
</evidence>
<dbReference type="FunFam" id="2.170.260.10:FF:000003">
    <property type="entry name" value="Piwi-like RNA-mediated gene silencing 2"/>
    <property type="match status" value="1"/>
</dbReference>
<name>A0ABD2MKY4_9CUCU</name>
<keyword evidence="5" id="KW-0694">RNA-binding</keyword>
<dbReference type="EMBL" id="JABFTP020000001">
    <property type="protein sequence ID" value="KAL3266899.1"/>
    <property type="molecule type" value="Genomic_DNA"/>
</dbReference>
<feature type="domain" description="PAZ" evidence="8">
    <location>
        <begin position="281"/>
        <end position="392"/>
    </location>
</feature>
<keyword evidence="11" id="KW-1185">Reference proteome</keyword>
<evidence type="ECO:0000256" key="7">
    <source>
        <dbReference type="ARBA" id="ARBA00038291"/>
    </source>
</evidence>
<proteinExistence type="inferred from homology"/>
<evidence type="ECO:0000313" key="11">
    <source>
        <dbReference type="Proteomes" id="UP001516400"/>
    </source>
</evidence>
<dbReference type="PANTHER" id="PTHR22891">
    <property type="entry name" value="EUKARYOTIC TRANSLATION INITIATION FACTOR 2C"/>
    <property type="match status" value="1"/>
</dbReference>
<dbReference type="GO" id="GO:0140965">
    <property type="term" value="P:secondary piRNA processing"/>
    <property type="evidence" value="ECO:0007669"/>
    <property type="project" value="UniProtKB-ARBA"/>
</dbReference>
<dbReference type="GO" id="GO:0030154">
    <property type="term" value="P:cell differentiation"/>
    <property type="evidence" value="ECO:0007669"/>
    <property type="project" value="UniProtKB-KW"/>
</dbReference>
<protein>
    <submittedName>
        <fullName evidence="10">Uncharacterized protein</fullName>
    </submittedName>
</protein>
<dbReference type="Gene3D" id="2.170.260.10">
    <property type="entry name" value="paz domain"/>
    <property type="match status" value="1"/>
</dbReference>
<dbReference type="SMART" id="SM00950">
    <property type="entry name" value="Piwi"/>
    <property type="match status" value="1"/>
</dbReference>
<dbReference type="SUPFAM" id="SSF101690">
    <property type="entry name" value="PAZ domain"/>
    <property type="match status" value="1"/>
</dbReference>
<comment type="subcellular location">
    <subcellularLocation>
        <location evidence="1">Cytoplasm</location>
    </subcellularLocation>
</comment>
<dbReference type="InterPro" id="IPR036085">
    <property type="entry name" value="PAZ_dom_sf"/>
</dbReference>
<dbReference type="Proteomes" id="UP001516400">
    <property type="component" value="Unassembled WGS sequence"/>
</dbReference>
<evidence type="ECO:0000256" key="2">
    <source>
        <dbReference type="ARBA" id="ARBA00022473"/>
    </source>
</evidence>
<evidence type="ECO:0000256" key="6">
    <source>
        <dbReference type="ARBA" id="ARBA00023158"/>
    </source>
</evidence>
<keyword evidence="6" id="KW-0943">RNA-mediated gene silencing</keyword>
<comment type="caution">
    <text evidence="10">The sequence shown here is derived from an EMBL/GenBank/DDBJ whole genome shotgun (WGS) entry which is preliminary data.</text>
</comment>
<dbReference type="CDD" id="cd02845">
    <property type="entry name" value="PAZ_piwi_like"/>
    <property type="match status" value="1"/>
</dbReference>
<organism evidence="10 11">
    <name type="scientific">Cryptolaemus montrouzieri</name>
    <dbReference type="NCBI Taxonomy" id="559131"/>
    <lineage>
        <taxon>Eukaryota</taxon>
        <taxon>Metazoa</taxon>
        <taxon>Ecdysozoa</taxon>
        <taxon>Arthropoda</taxon>
        <taxon>Hexapoda</taxon>
        <taxon>Insecta</taxon>
        <taxon>Pterygota</taxon>
        <taxon>Neoptera</taxon>
        <taxon>Endopterygota</taxon>
        <taxon>Coleoptera</taxon>
        <taxon>Polyphaga</taxon>
        <taxon>Cucujiformia</taxon>
        <taxon>Coccinelloidea</taxon>
        <taxon>Coccinellidae</taxon>
        <taxon>Scymninae</taxon>
        <taxon>Scymnini</taxon>
        <taxon>Cryptolaemus</taxon>
    </lineage>
</organism>
<dbReference type="GO" id="GO:0005737">
    <property type="term" value="C:cytoplasm"/>
    <property type="evidence" value="ECO:0007669"/>
    <property type="project" value="UniProtKB-SubCell"/>
</dbReference>
<dbReference type="Gene3D" id="3.40.50.2300">
    <property type="match status" value="1"/>
</dbReference>
<evidence type="ECO:0000256" key="4">
    <source>
        <dbReference type="ARBA" id="ARBA00022782"/>
    </source>
</evidence>
<dbReference type="SMART" id="SM00949">
    <property type="entry name" value="PAZ"/>
    <property type="match status" value="1"/>
</dbReference>
<evidence type="ECO:0000256" key="5">
    <source>
        <dbReference type="ARBA" id="ARBA00022884"/>
    </source>
</evidence>
<dbReference type="Pfam" id="PF02171">
    <property type="entry name" value="Piwi"/>
    <property type="match status" value="1"/>
</dbReference>
<evidence type="ECO:0000256" key="3">
    <source>
        <dbReference type="ARBA" id="ARBA00022490"/>
    </source>
</evidence>
<evidence type="ECO:0000313" key="10">
    <source>
        <dbReference type="EMBL" id="KAL3266899.1"/>
    </source>
</evidence>
<reference evidence="10 11" key="1">
    <citation type="journal article" date="2021" name="BMC Biol.">
        <title>Horizontally acquired antibacterial genes associated with adaptive radiation of ladybird beetles.</title>
        <authorList>
            <person name="Li H.S."/>
            <person name="Tang X.F."/>
            <person name="Huang Y.H."/>
            <person name="Xu Z.Y."/>
            <person name="Chen M.L."/>
            <person name="Du X.Y."/>
            <person name="Qiu B.Y."/>
            <person name="Chen P.T."/>
            <person name="Zhang W."/>
            <person name="Slipinski A."/>
            <person name="Escalona H.E."/>
            <person name="Waterhouse R.M."/>
            <person name="Zwick A."/>
            <person name="Pang H."/>
        </authorList>
    </citation>
    <scope>NUCLEOTIDE SEQUENCE [LARGE SCALE GENOMIC DNA]</scope>
    <source>
        <strain evidence="10">SYSU2018</strain>
    </source>
</reference>
<keyword evidence="3" id="KW-0963">Cytoplasm</keyword>
<dbReference type="GO" id="GO:0003723">
    <property type="term" value="F:RNA binding"/>
    <property type="evidence" value="ECO:0007669"/>
    <property type="project" value="UniProtKB-KW"/>
</dbReference>
<dbReference type="InterPro" id="IPR012337">
    <property type="entry name" value="RNaseH-like_sf"/>
</dbReference>
<feature type="domain" description="Piwi" evidence="9">
    <location>
        <begin position="557"/>
        <end position="846"/>
    </location>
</feature>
<dbReference type="Pfam" id="PF02170">
    <property type="entry name" value="PAZ"/>
    <property type="match status" value="1"/>
</dbReference>
<evidence type="ECO:0000256" key="1">
    <source>
        <dbReference type="ARBA" id="ARBA00004496"/>
    </source>
</evidence>
<sequence>MEDNQAPRGRAALLEKLKKRQLQQVGAIQVSEPAVTEELERKPVGRAALLRRIQENREKKVGVQPTITTAGSISYFGSGEDNKSISIVTEEAQRLSLTDVCEKDKVTYRGEAGKPVNLTSNYVRLTVEKDRGVFEYEVRFNPDVDSKSLRCKMVNQHMEEMGKIKIFDGGAVLYLPKLLTDGTVEFKCSLPSGEPVLMQVIYKRKRLMGECIHLYNVLFKRIMRVLMYSQMGRNYFNPKDKHLIPQHKLEVYPGFTVTVDELEDGLLLCLDTQHRVLRSQNVYELMLDLKNLPNFRDQFTAAVIGSCVLTRYNNKTYIIDDIAWTSSPRDEFSGRDGTPISFIDYYKSQYNITINNDTQPLLVHRKSIKAKDGSGKVDMLICLIPELSYLTGLSDAMRSDFKVMKDVSTYTRVTPAQRMNALRTYLRNVSNSPEAQQVLADWGLKLDPNTINLQGRSLETETILFGDNKEFRVRNNGDWTRALGEFKATMPIDLTNWIVFHTIKDKQYAGKFADTMTRMGPSMGCMINRPKLVTVKDDRNESYISAIKDNVVKGVQCAVFICPTFRGDRYTVIKRMCITQIPVASQVVMSRTLANEQKSRSIIQKIALQINCKLGGTLWTLRFPFKNWMIVGIDVYHSAKGSKSDSVCAVVSSMNESISRWFSMAVPQKGELSEFYKMIFSKSLENYRRINGTYPAKVVIFRDGVGDGQLDHCLRYEIPQFEDTVKHFELDIKICFVVVQKRTNTRIFLQSKDGLVNPEPGTILDHSVTRRYHNDFFLIPQNVRQGTVNPTHYIVLKDTCNLKPDHVQRLAFKLCHLYYNWSGTVRVPAPCQYAHKLAALSGQHLNKSVAPELADKLFYL</sequence>
<comment type="similarity">
    <text evidence="7">Belongs to the argonaute family. Piwi subfamily.</text>
</comment>
<gene>
    <name evidence="10" type="ORF">HHI36_011049</name>
</gene>
<keyword evidence="2" id="KW-0217">Developmental protein</keyword>
<dbReference type="SUPFAM" id="SSF53098">
    <property type="entry name" value="Ribonuclease H-like"/>
    <property type="match status" value="1"/>
</dbReference>
<dbReference type="AlphaFoldDB" id="A0ABD2MKY4"/>
<dbReference type="FunFam" id="3.30.420.10:FF:000014">
    <property type="entry name" value="Piwi-like RNA-mediated gene silencing 1"/>
    <property type="match status" value="1"/>
</dbReference>
<dbReference type="InterPro" id="IPR003165">
    <property type="entry name" value="Piwi"/>
</dbReference>
<dbReference type="PROSITE" id="PS50821">
    <property type="entry name" value="PAZ"/>
    <property type="match status" value="1"/>
</dbReference>
<dbReference type="PROSITE" id="PS50822">
    <property type="entry name" value="PIWI"/>
    <property type="match status" value="1"/>
</dbReference>
<evidence type="ECO:0000259" key="9">
    <source>
        <dbReference type="PROSITE" id="PS50822"/>
    </source>
</evidence>
<dbReference type="InterPro" id="IPR036397">
    <property type="entry name" value="RNaseH_sf"/>
</dbReference>
<dbReference type="Pfam" id="PF23278">
    <property type="entry name" value="Piwi_N"/>
    <property type="match status" value="1"/>
</dbReference>
<dbReference type="InterPro" id="IPR003100">
    <property type="entry name" value="PAZ_dom"/>
</dbReference>
<dbReference type="Gene3D" id="3.30.420.10">
    <property type="entry name" value="Ribonuclease H-like superfamily/Ribonuclease H"/>
    <property type="match status" value="1"/>
</dbReference>